<dbReference type="Proteomes" id="UP001055072">
    <property type="component" value="Unassembled WGS sequence"/>
</dbReference>
<gene>
    <name evidence="1" type="ORF">BDY19DRAFT_1059093</name>
</gene>
<dbReference type="EMBL" id="MU274925">
    <property type="protein sequence ID" value="KAI0086236.1"/>
    <property type="molecule type" value="Genomic_DNA"/>
</dbReference>
<accession>A0ACB8TW82</accession>
<proteinExistence type="predicted"/>
<comment type="caution">
    <text evidence="1">The sequence shown here is derived from an EMBL/GenBank/DDBJ whole genome shotgun (WGS) entry which is preliminary data.</text>
</comment>
<reference evidence="1" key="1">
    <citation type="journal article" date="2021" name="Environ. Microbiol.">
        <title>Gene family expansions and transcriptome signatures uncover fungal adaptations to wood decay.</title>
        <authorList>
            <person name="Hage H."/>
            <person name="Miyauchi S."/>
            <person name="Viragh M."/>
            <person name="Drula E."/>
            <person name="Min B."/>
            <person name="Chaduli D."/>
            <person name="Navarro D."/>
            <person name="Favel A."/>
            <person name="Norest M."/>
            <person name="Lesage-Meessen L."/>
            <person name="Balint B."/>
            <person name="Merenyi Z."/>
            <person name="de Eugenio L."/>
            <person name="Morin E."/>
            <person name="Martinez A.T."/>
            <person name="Baldrian P."/>
            <person name="Stursova M."/>
            <person name="Martinez M.J."/>
            <person name="Novotny C."/>
            <person name="Magnuson J.K."/>
            <person name="Spatafora J.W."/>
            <person name="Maurice S."/>
            <person name="Pangilinan J."/>
            <person name="Andreopoulos W."/>
            <person name="LaButti K."/>
            <person name="Hundley H."/>
            <person name="Na H."/>
            <person name="Kuo A."/>
            <person name="Barry K."/>
            <person name="Lipzen A."/>
            <person name="Henrissat B."/>
            <person name="Riley R."/>
            <person name="Ahrendt S."/>
            <person name="Nagy L.G."/>
            <person name="Grigoriev I.V."/>
            <person name="Martin F."/>
            <person name="Rosso M.N."/>
        </authorList>
    </citation>
    <scope>NUCLEOTIDE SEQUENCE</scope>
    <source>
        <strain evidence="1">CBS 384.51</strain>
    </source>
</reference>
<sequence length="131" mass="14335">MKVFSVLATVLTAAAAISAAPTAQHEVRDVWSPKVLYPHAGTVWYSGQRHNVTWDLSSQPVNITNNPAFILLKTENFVTPVVLGYNFLLTDGRVEITVPDVISRPDYSVVLVGTGDNWGDQFRINGPIADL</sequence>
<organism evidence="1 2">
    <name type="scientific">Irpex rosettiformis</name>
    <dbReference type="NCBI Taxonomy" id="378272"/>
    <lineage>
        <taxon>Eukaryota</taxon>
        <taxon>Fungi</taxon>
        <taxon>Dikarya</taxon>
        <taxon>Basidiomycota</taxon>
        <taxon>Agaricomycotina</taxon>
        <taxon>Agaricomycetes</taxon>
        <taxon>Polyporales</taxon>
        <taxon>Irpicaceae</taxon>
        <taxon>Irpex</taxon>
    </lineage>
</organism>
<keyword evidence="2" id="KW-1185">Reference proteome</keyword>
<evidence type="ECO:0000313" key="2">
    <source>
        <dbReference type="Proteomes" id="UP001055072"/>
    </source>
</evidence>
<protein>
    <submittedName>
        <fullName evidence="1">Uncharacterized protein</fullName>
    </submittedName>
</protein>
<evidence type="ECO:0000313" key="1">
    <source>
        <dbReference type="EMBL" id="KAI0086236.1"/>
    </source>
</evidence>
<name>A0ACB8TW82_9APHY</name>